<reference evidence="4 6" key="2">
    <citation type="submission" date="2024-07" db="EMBL/GenBank/DDBJ databases">
        <authorList>
            <person name="Akdeniz Z."/>
        </authorList>
    </citation>
    <scope>NUCLEOTIDE SEQUENCE [LARGE SCALE GENOMIC DNA]</scope>
</reference>
<organism evidence="3">
    <name type="scientific">Hexamita inflata</name>
    <dbReference type="NCBI Taxonomy" id="28002"/>
    <lineage>
        <taxon>Eukaryota</taxon>
        <taxon>Metamonada</taxon>
        <taxon>Diplomonadida</taxon>
        <taxon>Hexamitidae</taxon>
        <taxon>Hexamitinae</taxon>
        <taxon>Hexamita</taxon>
    </lineage>
</organism>
<accession>A0AA86U2H5</accession>
<gene>
    <name evidence="2" type="ORF">HINF_LOCUS22125</name>
    <name evidence="4" type="ORF">HINF_LOCUS24340</name>
    <name evidence="3" type="ORF">HINF_LOCUS25574</name>
    <name evidence="5" type="ORF">HINF_LOCUS67804</name>
</gene>
<keyword evidence="1" id="KW-1133">Transmembrane helix</keyword>
<dbReference type="EMBL" id="CATOUU010000653">
    <property type="protein sequence ID" value="CAI9937929.1"/>
    <property type="molecule type" value="Genomic_DNA"/>
</dbReference>
<keyword evidence="6" id="KW-1185">Reference proteome</keyword>
<evidence type="ECO:0000313" key="6">
    <source>
        <dbReference type="Proteomes" id="UP001642409"/>
    </source>
</evidence>
<comment type="caution">
    <text evidence="3">The sequence shown here is derived from an EMBL/GenBank/DDBJ whole genome shotgun (WGS) entry which is preliminary data.</text>
</comment>
<evidence type="ECO:0000313" key="4">
    <source>
        <dbReference type="EMBL" id="CAL6014592.1"/>
    </source>
</evidence>
<dbReference type="EMBL" id="CATOUU010000570">
    <property type="protein sequence ID" value="CAI9934480.1"/>
    <property type="molecule type" value="Genomic_DNA"/>
</dbReference>
<evidence type="ECO:0000313" key="2">
    <source>
        <dbReference type="EMBL" id="CAI9934480.1"/>
    </source>
</evidence>
<dbReference type="EMBL" id="CAXDID020000473">
    <property type="protein sequence ID" value="CAL6095135.1"/>
    <property type="molecule type" value="Genomic_DNA"/>
</dbReference>
<name>A0AA86U2H5_9EUKA</name>
<evidence type="ECO:0000313" key="3">
    <source>
        <dbReference type="EMBL" id="CAI9937929.1"/>
    </source>
</evidence>
<proteinExistence type="predicted"/>
<reference evidence="3" key="1">
    <citation type="submission" date="2023-06" db="EMBL/GenBank/DDBJ databases">
        <authorList>
            <person name="Kurt Z."/>
        </authorList>
    </citation>
    <scope>NUCLEOTIDE SEQUENCE</scope>
</reference>
<evidence type="ECO:0000313" key="5">
    <source>
        <dbReference type="EMBL" id="CAL6095135.1"/>
    </source>
</evidence>
<sequence>MFSLFFTLCVQVQDTTLSEKQAGQYLDIGTIYGLEIKVGLPQQYQIADSKSQLEINATDFADVFMCVSSTLMEPETAVCELQITAKGKYDLPPGLKYVLLYSKVANKLVIFSVNIKVSQLVHQEQTKITLLKDIITFANAQVNLQSLNDYKQTVVQSTISGLPPAEECKITYSVDNIAYELTDLSSFVSFTFLLQNVRGIQNFKVQVQSTCNIEIVMIYSLIYELDHEVTATTSATTGTYFVKKNEANTSQISIFESAFNSKIYACSIPILLRFMVADCSSVTKNSKTVQMNIDSQNNKNDYVYYSVLSNYQDSIKVNSNTVYKMNLQEKKNAQIEPSQQLHYQFVGSTNSQLQVEVSVGEGVQICVSETYNTNYQKCSLNITTSGIYNLNSEQKYLLVHSSASTPYVISVMFVLEQVKQSQPWVIWVVVFAVVAVVGAGIFTYIYIMNKKYTKLERQLCRFCICG</sequence>
<dbReference type="Proteomes" id="UP001642409">
    <property type="component" value="Unassembled WGS sequence"/>
</dbReference>
<feature type="transmembrane region" description="Helical" evidence="1">
    <location>
        <begin position="424"/>
        <end position="447"/>
    </location>
</feature>
<evidence type="ECO:0000256" key="1">
    <source>
        <dbReference type="SAM" id="Phobius"/>
    </source>
</evidence>
<protein>
    <submittedName>
        <fullName evidence="4">Hypothetical_protein</fullName>
    </submittedName>
</protein>
<keyword evidence="1" id="KW-0472">Membrane</keyword>
<dbReference type="EMBL" id="CAXDID020000071">
    <property type="protein sequence ID" value="CAL6014592.1"/>
    <property type="molecule type" value="Genomic_DNA"/>
</dbReference>
<keyword evidence="1" id="KW-0812">Transmembrane</keyword>
<dbReference type="AlphaFoldDB" id="A0AA86U2H5"/>